<feature type="domain" description="NADH-Ubiquinone oxidoreductase (complex I) chain 5 N-terminal" evidence="22">
    <location>
        <begin position="75"/>
        <end position="125"/>
    </location>
</feature>
<evidence type="ECO:0000256" key="5">
    <source>
        <dbReference type="ARBA" id="ARBA00018648"/>
    </source>
</evidence>
<comment type="catalytic activity">
    <reaction evidence="19 20">
        <text>a plastoquinone + NADH + (n+1) H(+)(in) = a plastoquinol + NAD(+) + n H(+)(out)</text>
        <dbReference type="Rhea" id="RHEA:42608"/>
        <dbReference type="Rhea" id="RHEA-COMP:9561"/>
        <dbReference type="Rhea" id="RHEA-COMP:9562"/>
        <dbReference type="ChEBI" id="CHEBI:15378"/>
        <dbReference type="ChEBI" id="CHEBI:17757"/>
        <dbReference type="ChEBI" id="CHEBI:57540"/>
        <dbReference type="ChEBI" id="CHEBI:57945"/>
        <dbReference type="ChEBI" id="CHEBI:62192"/>
    </reaction>
</comment>
<feature type="transmembrane region" description="Helical" evidence="20">
    <location>
        <begin position="263"/>
        <end position="287"/>
    </location>
</feature>
<dbReference type="InterPro" id="IPR001750">
    <property type="entry name" value="ND/Mrp_TM"/>
</dbReference>
<evidence type="ECO:0000256" key="10">
    <source>
        <dbReference type="ARBA" id="ARBA00022719"/>
    </source>
</evidence>
<geneLocation type="chloroplast" evidence="24"/>
<evidence type="ECO:0000256" key="1">
    <source>
        <dbReference type="ARBA" id="ARBA00004059"/>
    </source>
</evidence>
<evidence type="ECO:0000256" key="13">
    <source>
        <dbReference type="ARBA" id="ARBA00022967"/>
    </source>
</evidence>
<dbReference type="NCBIfam" id="TIGR01974">
    <property type="entry name" value="NDH_I_L"/>
    <property type="match status" value="1"/>
</dbReference>
<feature type="transmembrane region" description="Helical" evidence="20">
    <location>
        <begin position="85"/>
        <end position="109"/>
    </location>
</feature>
<dbReference type="PRINTS" id="PR01435">
    <property type="entry name" value="NPOXDRDTASE5"/>
</dbReference>
<evidence type="ECO:0000256" key="18">
    <source>
        <dbReference type="ARBA" id="ARBA00047726"/>
    </source>
</evidence>
<name>A0A0P1A2L2_9ASTR</name>
<evidence type="ECO:0000256" key="6">
    <source>
        <dbReference type="ARBA" id="ARBA00022448"/>
    </source>
</evidence>
<keyword evidence="13" id="KW-1278">Translocase</keyword>
<evidence type="ECO:0000313" key="24">
    <source>
        <dbReference type="EMBL" id="CEF90061.1"/>
    </source>
</evidence>
<keyword evidence="16 20" id="KW-0793">Thylakoid</keyword>
<dbReference type="EC" id="7.1.1.-" evidence="20"/>
<evidence type="ECO:0000259" key="22">
    <source>
        <dbReference type="Pfam" id="PF00662"/>
    </source>
</evidence>
<dbReference type="GO" id="GO:0009535">
    <property type="term" value="C:chloroplast thylakoid membrane"/>
    <property type="evidence" value="ECO:0007669"/>
    <property type="project" value="UniProtKB-SubCell"/>
</dbReference>
<keyword evidence="11 20" id="KW-0521">NADP</keyword>
<feature type="transmembrane region" description="Helical" evidence="20">
    <location>
        <begin position="145"/>
        <end position="166"/>
    </location>
</feature>
<evidence type="ECO:0000256" key="11">
    <source>
        <dbReference type="ARBA" id="ARBA00022857"/>
    </source>
</evidence>
<comment type="function">
    <text evidence="1 20">NDH shuttles electrons from NAD(P)H:plastoquinone, via FMN and iron-sulfur (Fe-S) centers, to quinones in the photosynthetic chain and possibly in a chloroplast respiratory chain. The immediate electron acceptor for the enzyme in this species is believed to be plastoquinone. Couples the redox reaction to proton translocation, and thus conserves the redox energy in a proton gradient.</text>
</comment>
<comment type="catalytic activity">
    <reaction evidence="18 20">
        <text>a plastoquinone + NADPH + (n+1) H(+)(in) = a plastoquinol + NADP(+) + n H(+)(out)</text>
        <dbReference type="Rhea" id="RHEA:42612"/>
        <dbReference type="Rhea" id="RHEA-COMP:9561"/>
        <dbReference type="Rhea" id="RHEA-COMP:9562"/>
        <dbReference type="ChEBI" id="CHEBI:15378"/>
        <dbReference type="ChEBI" id="CHEBI:17757"/>
        <dbReference type="ChEBI" id="CHEBI:57783"/>
        <dbReference type="ChEBI" id="CHEBI:58349"/>
        <dbReference type="ChEBI" id="CHEBI:62192"/>
    </reaction>
</comment>
<evidence type="ECO:0000256" key="20">
    <source>
        <dbReference type="RuleBase" id="RU364062"/>
    </source>
</evidence>
<feature type="transmembrane region" description="Helical" evidence="20">
    <location>
        <begin position="223"/>
        <end position="242"/>
    </location>
</feature>
<gene>
    <name evidence="20 24" type="primary">ndhF</name>
</gene>
<feature type="transmembrane region" description="Helical" evidence="20">
    <location>
        <begin position="6"/>
        <end position="28"/>
    </location>
</feature>
<dbReference type="EMBL" id="LN607670">
    <property type="protein sequence ID" value="CEF90061.1"/>
    <property type="molecule type" value="Genomic_DNA"/>
</dbReference>
<evidence type="ECO:0000256" key="19">
    <source>
        <dbReference type="ARBA" id="ARBA00048026"/>
    </source>
</evidence>
<dbReference type="InterPro" id="IPR018393">
    <property type="entry name" value="NADHpl_OxRdtase_5_subgr"/>
</dbReference>
<comment type="similarity">
    <text evidence="3 20">Belongs to the complex I subunit 5 family.</text>
</comment>
<evidence type="ECO:0000259" key="23">
    <source>
        <dbReference type="Pfam" id="PF01010"/>
    </source>
</evidence>
<dbReference type="Pfam" id="PF00662">
    <property type="entry name" value="Proton_antipo_N"/>
    <property type="match status" value="1"/>
</dbReference>
<evidence type="ECO:0000256" key="2">
    <source>
        <dbReference type="ARBA" id="ARBA00004454"/>
    </source>
</evidence>
<feature type="transmembrane region" description="Helical" evidence="20">
    <location>
        <begin position="40"/>
        <end position="60"/>
    </location>
</feature>
<feature type="transmembrane region" description="Helical" evidence="20">
    <location>
        <begin position="548"/>
        <end position="569"/>
    </location>
</feature>
<evidence type="ECO:0000256" key="3">
    <source>
        <dbReference type="ARBA" id="ARBA00008200"/>
    </source>
</evidence>
<organism evidence="24">
    <name type="scientific">Tessaria fastigiata</name>
    <dbReference type="NCBI Taxonomy" id="1548627"/>
    <lineage>
        <taxon>Eukaryota</taxon>
        <taxon>Viridiplantae</taxon>
        <taxon>Streptophyta</taxon>
        <taxon>Embryophyta</taxon>
        <taxon>Tracheophyta</taxon>
        <taxon>Spermatophyta</taxon>
        <taxon>Magnoliopsida</taxon>
        <taxon>eudicotyledons</taxon>
        <taxon>Gunneridae</taxon>
        <taxon>Pentapetalae</taxon>
        <taxon>asterids</taxon>
        <taxon>campanulids</taxon>
        <taxon>Asterales</taxon>
        <taxon>Asteraceae</taxon>
        <taxon>Asteroideae</taxon>
        <taxon>Inuleae</taxon>
        <taxon>Plucheinae</taxon>
        <taxon>Tessaria</taxon>
    </lineage>
</organism>
<dbReference type="PRINTS" id="PR01434">
    <property type="entry name" value="NADHDHGNASE5"/>
</dbReference>
<evidence type="ECO:0000256" key="12">
    <source>
        <dbReference type="ARBA" id="ARBA00022957"/>
    </source>
</evidence>
<protein>
    <recommendedName>
        <fullName evidence="5 20">NAD(P)H-quinone oxidoreductase subunit 5, chloroplastic</fullName>
        <ecNumber evidence="20">7.1.1.-</ecNumber>
    </recommendedName>
    <alternativeName>
        <fullName evidence="20">NADH-plastoquinone oxidoreductase subunit 5</fullName>
    </alternativeName>
</protein>
<evidence type="ECO:0000259" key="21">
    <source>
        <dbReference type="Pfam" id="PF00361"/>
    </source>
</evidence>
<dbReference type="PANTHER" id="PTHR42829">
    <property type="entry name" value="NADH-UBIQUINONE OXIDOREDUCTASE CHAIN 5"/>
    <property type="match status" value="1"/>
</dbReference>
<keyword evidence="14 20" id="KW-1133">Transmembrane helix</keyword>
<keyword evidence="10 20" id="KW-0874">Quinone</keyword>
<comment type="subcellular location">
    <subcellularLocation>
        <location evidence="2 20">Plastid</location>
        <location evidence="2 20">Chloroplast thylakoid membrane</location>
        <topology evidence="2 20">Multi-pass membrane protein</topology>
    </subcellularLocation>
</comment>
<comment type="subunit">
    <text evidence="4 20">NDH is composed of at least 16 different subunits, 5 of which are encoded in the nucleus.</text>
</comment>
<feature type="transmembrane region" description="Helical" evidence="20">
    <location>
        <begin position="187"/>
        <end position="203"/>
    </location>
</feature>
<evidence type="ECO:0000256" key="15">
    <source>
        <dbReference type="ARBA" id="ARBA00023027"/>
    </source>
</evidence>
<sequence>MEQTYQYAWIIPFLPLPVPMLIGLGLLLFPTATKSLRRMWAFQSVLLLSIVMIFSMNLSIQQINSSSVYQYVWSWIINNDFSLEFGYLIDPLTSIMSILITTVGIMVLIYSDNYMSHDHGYLRFFAYMSFFSTSMLGLVTSSNLIQIYIFWELVGICSYLLIGFWFTRPVAAKACQKAFVTNRVGDFGLLLGILGFYWVTGSFEFRDLFQIFNNLISNNEVNFVFVTLCAVLLFAGAIAKSAQFPLHVWLPDAMEGPTPISALIHAATMVAAGIFLVARLMPLFIVIPHIMNFISLIGIITVFLGATLALAQKDIKRGLAYSTMSQLGYMMLALGMGSYRSALFHLITHAYSKALLFLGSGSVIHSMEALVGYCPKKSQNMVLMGGLTKHVPITKNSFLLGTLSLCGIPPLACFWSKDEILNDSWLYSPIFAIIAWSTAGLTAFYMCRIYLLTFEGHLNVHFQNYSGKRNTPLYSISLWGKEGSKISNKNFRLVTLLKMKKNGCPSFFSNKVYKMDENAKNMIQPFLYIPNFGNTKTSLYPYESDNTMLFPILILILFTLFVGFLGIPFNQDVDILSKWLTPSINLLHKNSNNSIDWYEFCKDAVFSVSIASFGIFIAFFLYKPVYSSFQNLDLINSFVKMGPKRKFSDKIKNTIYDWSYNRGYIDAFYGTFFTVGMRKLAEFTHFFDRRIIDGIPNGVGLMSFFVAEVIKSVGGGRISSYLFFYFSYVSIFLLIYYFLHL</sequence>
<keyword evidence="17 20" id="KW-0472">Membrane</keyword>
<dbReference type="GO" id="GO:0048038">
    <property type="term" value="F:quinone binding"/>
    <property type="evidence" value="ECO:0007669"/>
    <property type="project" value="UniProtKB-KW"/>
</dbReference>
<proteinExistence type="inferred from homology"/>
<reference evidence="24" key="1">
    <citation type="submission" date="2014-09" db="EMBL/GenBank/DDBJ databases">
        <title>Phylogeny of the Inuleae (Asteraceae) with special emphasis on the Inuleae-Plucheinae.</title>
        <authorList>
            <person name="Nylinder S."/>
            <person name="Anderberg A.A."/>
        </authorList>
    </citation>
    <scope>NUCLEOTIDE SEQUENCE</scope>
</reference>
<dbReference type="NCBIfam" id="NF005141">
    <property type="entry name" value="PRK06590.1"/>
    <property type="match status" value="1"/>
</dbReference>
<evidence type="ECO:0000256" key="17">
    <source>
        <dbReference type="ARBA" id="ARBA00023136"/>
    </source>
</evidence>
<accession>A0A0P1A2L2</accession>
<feature type="domain" description="NADH:ubiquinone/plastoquinone oxidoreductase chloroplast chain 5 C-terminal" evidence="23">
    <location>
        <begin position="448"/>
        <end position="688"/>
    </location>
</feature>
<dbReference type="GO" id="GO:0008137">
    <property type="term" value="F:NADH dehydrogenase (ubiquinone) activity"/>
    <property type="evidence" value="ECO:0007669"/>
    <property type="project" value="InterPro"/>
</dbReference>
<dbReference type="PANTHER" id="PTHR42829:SF2">
    <property type="entry name" value="NADH-UBIQUINONE OXIDOREDUCTASE CHAIN 5"/>
    <property type="match status" value="1"/>
</dbReference>
<evidence type="ECO:0000256" key="7">
    <source>
        <dbReference type="ARBA" id="ARBA00022528"/>
    </source>
</evidence>
<dbReference type="Gene3D" id="1.20.5.2700">
    <property type="match status" value="1"/>
</dbReference>
<feature type="transmembrane region" description="Helical" evidence="20">
    <location>
        <begin position="721"/>
        <end position="739"/>
    </location>
</feature>
<feature type="transmembrane region" description="Helical" evidence="20">
    <location>
        <begin position="121"/>
        <end position="139"/>
    </location>
</feature>
<dbReference type="InterPro" id="IPR003945">
    <property type="entry name" value="NU5C-like"/>
</dbReference>
<dbReference type="Pfam" id="PF00361">
    <property type="entry name" value="Proton_antipo_M"/>
    <property type="match status" value="1"/>
</dbReference>
<dbReference type="AlphaFoldDB" id="A0A0P1A2L2"/>
<feature type="transmembrane region" description="Helical" evidence="20">
    <location>
        <begin position="327"/>
        <end position="348"/>
    </location>
</feature>
<keyword evidence="7 20" id="KW-0150">Chloroplast</keyword>
<evidence type="ECO:0000256" key="8">
    <source>
        <dbReference type="ARBA" id="ARBA00022640"/>
    </source>
</evidence>
<evidence type="ECO:0000256" key="9">
    <source>
        <dbReference type="ARBA" id="ARBA00022692"/>
    </source>
</evidence>
<feature type="transmembrane region" description="Helical" evidence="20">
    <location>
        <begin position="293"/>
        <end position="311"/>
    </location>
</feature>
<dbReference type="InterPro" id="IPR001516">
    <property type="entry name" value="Proton_antipo_N"/>
</dbReference>
<dbReference type="InterPro" id="IPR002128">
    <property type="entry name" value="NADH_UbQ_OxRdtase_chlpt_su5_C"/>
</dbReference>
<feature type="domain" description="NADH:quinone oxidoreductase/Mrp antiporter transmembrane" evidence="21">
    <location>
        <begin position="141"/>
        <end position="441"/>
    </location>
</feature>
<feature type="transmembrane region" description="Helical" evidence="20">
    <location>
        <begin position="604"/>
        <end position="622"/>
    </location>
</feature>
<evidence type="ECO:0000256" key="14">
    <source>
        <dbReference type="ARBA" id="ARBA00022989"/>
    </source>
</evidence>
<evidence type="ECO:0000256" key="16">
    <source>
        <dbReference type="ARBA" id="ARBA00023078"/>
    </source>
</evidence>
<dbReference type="GO" id="GO:0003954">
    <property type="term" value="F:NADH dehydrogenase activity"/>
    <property type="evidence" value="ECO:0007669"/>
    <property type="project" value="TreeGrafter"/>
</dbReference>
<keyword evidence="12 20" id="KW-0618">Plastoquinone</keyword>
<feature type="transmembrane region" description="Helical" evidence="20">
    <location>
        <begin position="354"/>
        <end position="375"/>
    </location>
</feature>
<keyword evidence="15 20" id="KW-0520">NAD</keyword>
<keyword evidence="9 20" id="KW-0812">Transmembrane</keyword>
<dbReference type="GO" id="GO:0042773">
    <property type="term" value="P:ATP synthesis coupled electron transport"/>
    <property type="evidence" value="ECO:0007669"/>
    <property type="project" value="InterPro"/>
</dbReference>
<dbReference type="Pfam" id="PF01010">
    <property type="entry name" value="Proton_antipo_C"/>
    <property type="match status" value="1"/>
</dbReference>
<dbReference type="GO" id="GO:0015990">
    <property type="term" value="P:electron transport coupled proton transport"/>
    <property type="evidence" value="ECO:0007669"/>
    <property type="project" value="TreeGrafter"/>
</dbReference>
<keyword evidence="6 20" id="KW-0813">Transport</keyword>
<evidence type="ECO:0000256" key="4">
    <source>
        <dbReference type="ARBA" id="ARBA00011199"/>
    </source>
</evidence>
<feature type="transmembrane region" description="Helical" evidence="20">
    <location>
        <begin position="396"/>
        <end position="417"/>
    </location>
</feature>
<feature type="transmembrane region" description="Helical" evidence="20">
    <location>
        <begin position="429"/>
        <end position="451"/>
    </location>
</feature>
<keyword evidence="8 20" id="KW-0934">Plastid</keyword>